<dbReference type="GO" id="GO:0003713">
    <property type="term" value="F:transcription coactivator activity"/>
    <property type="evidence" value="ECO:0007669"/>
    <property type="project" value="TreeGrafter"/>
</dbReference>
<feature type="region of interest" description="Disordered" evidence="1">
    <location>
        <begin position="231"/>
        <end position="328"/>
    </location>
</feature>
<dbReference type="GO" id="GO:0045944">
    <property type="term" value="P:positive regulation of transcription by RNA polymerase II"/>
    <property type="evidence" value="ECO:0007669"/>
    <property type="project" value="TreeGrafter"/>
</dbReference>
<feature type="compositionally biased region" description="Low complexity" evidence="1">
    <location>
        <begin position="135"/>
        <end position="190"/>
    </location>
</feature>
<dbReference type="EnsemblMetazoa" id="AMAM014956-RA">
    <property type="protein sequence ID" value="AMAM014956-PA"/>
    <property type="gene ID" value="AMAM014956"/>
</dbReference>
<feature type="compositionally biased region" description="Basic and acidic residues" evidence="1">
    <location>
        <begin position="441"/>
        <end position="457"/>
    </location>
</feature>
<feature type="region of interest" description="Disordered" evidence="1">
    <location>
        <begin position="109"/>
        <end position="193"/>
    </location>
</feature>
<feature type="compositionally biased region" description="Gly residues" evidence="1">
    <location>
        <begin position="357"/>
        <end position="367"/>
    </location>
</feature>
<reference evidence="2" key="2">
    <citation type="submission" date="2020-05" db="UniProtKB">
        <authorList>
            <consortium name="EnsemblMetazoa"/>
        </authorList>
    </citation>
    <scope>IDENTIFICATION</scope>
    <source>
        <strain evidence="2">maculatus3</strain>
    </source>
</reference>
<dbReference type="InterPro" id="IPR051647">
    <property type="entry name" value="Mediator_comp_sub12"/>
</dbReference>
<feature type="compositionally biased region" description="Low complexity" evidence="1">
    <location>
        <begin position="423"/>
        <end position="437"/>
    </location>
</feature>
<evidence type="ECO:0000256" key="1">
    <source>
        <dbReference type="SAM" id="MobiDB-lite"/>
    </source>
</evidence>
<dbReference type="PANTHER" id="PTHR46007">
    <property type="entry name" value="MEDIATOR OF RNA POLYMERASE II TRANSCRIPTION SUBUNIT 12"/>
    <property type="match status" value="1"/>
</dbReference>
<evidence type="ECO:0000313" key="3">
    <source>
        <dbReference type="Proteomes" id="UP000075901"/>
    </source>
</evidence>
<dbReference type="Proteomes" id="UP000075901">
    <property type="component" value="Unassembled WGS sequence"/>
</dbReference>
<dbReference type="GO" id="GO:0016592">
    <property type="term" value="C:mediator complex"/>
    <property type="evidence" value="ECO:0007669"/>
    <property type="project" value="TreeGrafter"/>
</dbReference>
<organism evidence="2 3">
    <name type="scientific">Anopheles maculatus</name>
    <dbReference type="NCBI Taxonomy" id="74869"/>
    <lineage>
        <taxon>Eukaryota</taxon>
        <taxon>Metazoa</taxon>
        <taxon>Ecdysozoa</taxon>
        <taxon>Arthropoda</taxon>
        <taxon>Hexapoda</taxon>
        <taxon>Insecta</taxon>
        <taxon>Pterygota</taxon>
        <taxon>Neoptera</taxon>
        <taxon>Endopterygota</taxon>
        <taxon>Diptera</taxon>
        <taxon>Nematocera</taxon>
        <taxon>Culicoidea</taxon>
        <taxon>Culicidae</taxon>
        <taxon>Anophelinae</taxon>
        <taxon>Anopheles</taxon>
        <taxon>Anopheles maculatus group</taxon>
    </lineage>
</organism>
<dbReference type="PANTHER" id="PTHR46007:SF8">
    <property type="entry name" value="C2H2-TYPE DOMAIN-CONTAINING PROTEIN"/>
    <property type="match status" value="1"/>
</dbReference>
<feature type="compositionally biased region" description="Polar residues" evidence="1">
    <location>
        <begin position="458"/>
        <end position="475"/>
    </location>
</feature>
<dbReference type="AlphaFoldDB" id="A0A182SWP7"/>
<proteinExistence type="predicted"/>
<dbReference type="VEuPathDB" id="VectorBase:AMAM014956"/>
<keyword evidence="3" id="KW-1185">Reference proteome</keyword>
<protein>
    <submittedName>
        <fullName evidence="2">Uncharacterized protein</fullName>
    </submittedName>
</protein>
<accession>A0A182SWP7</accession>
<sequence>MLNAAAAAAAASCGDTTMTGAAELLDSLVEQQRRADSGGMGVTTTAALSVGKSTNPIYTIADDYNDDDDDDVLLEPEPVADIISRLGESLSTSPKCLSFNEAGEIEGLTGDLFGSGGDVGDDDDLLPNPFAPQPTASSGTSQQQKQQSSSVELVSLTSSSSSSATSGGNDGATTTTTTTTSSAASSSTTTLEDELSITIKDLTEASEHASSYFASAANRVVEATTSVAKEVADGDRTAGGNSESSSSVSTSAKELPAEAPIVISPDSCQEELPKDLSCRKRSLSPSPRPVSHSSDAIQSPQPSGLPAVPPSPDLFLQPKSISASSSSSSSTASSVIEALMSQATAAVVGASKSGRPSSGGGGVGGGSSTTTSTATSTSSSAVATTTTTKTGNTLQQKEPLDLGKCRKSASPTVSCSEEAKRLSSSGSTASSLCSSGGNLNAHDDTSEPKAKRIKTDPEQQQQRPNSGTGKTLSSDARSMTATVASATTSSTSGPSVASLINAMAAGGSGSSVTPSTQTAAAAAAAAAAAYSNLNDSARLVEMLTSGNDPDPLTQLRLLVGNPAWKVPDPLLVPKDRLSAVLASPAREIPLLLTTRPELRLPEAFAFPSILQDPDILVISLQQLETILQTQEELVKFKSKTTLDATSAVATPPTTPVAMAAAAAAAAAVSKKSHAPAATPTPPSPLETLKQTLSAQAAKQNPMMSSLLASGLAGDIDAATTAAFNQMLWLPYLGQMGQFAPDLLKAMMNLPNTASAATVAAAAAAVGGATAGAGGTSLADMLPFMGPRFQDFCGLPPASATSPLDYKRQL</sequence>
<reference evidence="3" key="1">
    <citation type="submission" date="2013-09" db="EMBL/GenBank/DDBJ databases">
        <title>The Genome Sequence of Anopheles maculatus species B.</title>
        <authorList>
            <consortium name="The Broad Institute Genomics Platform"/>
            <person name="Neafsey D.E."/>
            <person name="Besansky N."/>
            <person name="Howell P."/>
            <person name="Walton C."/>
            <person name="Young S.K."/>
            <person name="Zeng Q."/>
            <person name="Gargeya S."/>
            <person name="Fitzgerald M."/>
            <person name="Haas B."/>
            <person name="Abouelleil A."/>
            <person name="Allen A.W."/>
            <person name="Alvarado L."/>
            <person name="Arachchi H.M."/>
            <person name="Berlin A.M."/>
            <person name="Chapman S.B."/>
            <person name="Gainer-Dewar J."/>
            <person name="Goldberg J."/>
            <person name="Griggs A."/>
            <person name="Gujja S."/>
            <person name="Hansen M."/>
            <person name="Howarth C."/>
            <person name="Imamovic A."/>
            <person name="Ireland A."/>
            <person name="Larimer J."/>
            <person name="McCowan C."/>
            <person name="Murphy C."/>
            <person name="Pearson M."/>
            <person name="Poon T.W."/>
            <person name="Priest M."/>
            <person name="Roberts A."/>
            <person name="Saif S."/>
            <person name="Shea T."/>
            <person name="Sisk P."/>
            <person name="Sykes S."/>
            <person name="Wortman J."/>
            <person name="Nusbaum C."/>
            <person name="Birren B."/>
        </authorList>
    </citation>
    <scope>NUCLEOTIDE SEQUENCE [LARGE SCALE GENOMIC DNA]</scope>
    <source>
        <strain evidence="3">maculatus3</strain>
    </source>
</reference>
<feature type="compositionally biased region" description="Low complexity" evidence="1">
    <location>
        <begin position="242"/>
        <end position="251"/>
    </location>
</feature>
<evidence type="ECO:0000313" key="2">
    <source>
        <dbReference type="EnsemblMetazoa" id="AMAM014956-PA"/>
    </source>
</evidence>
<feature type="compositionally biased region" description="Polar residues" evidence="1">
    <location>
        <begin position="291"/>
        <end position="302"/>
    </location>
</feature>
<name>A0A182SWP7_9DIPT</name>
<feature type="compositionally biased region" description="Low complexity" evidence="1">
    <location>
        <begin position="476"/>
        <end position="494"/>
    </location>
</feature>
<feature type="region of interest" description="Disordered" evidence="1">
    <location>
        <begin position="350"/>
        <end position="494"/>
    </location>
</feature>
<feature type="compositionally biased region" description="Low complexity" evidence="1">
    <location>
        <begin position="368"/>
        <end position="391"/>
    </location>
</feature>